<evidence type="ECO:0000313" key="3">
    <source>
        <dbReference type="EMBL" id="OGY42220.1"/>
    </source>
</evidence>
<reference evidence="3 4" key="1">
    <citation type="journal article" date="2016" name="Nat. Commun.">
        <title>Thousands of microbial genomes shed light on interconnected biogeochemical processes in an aquifer system.</title>
        <authorList>
            <person name="Anantharaman K."/>
            <person name="Brown C.T."/>
            <person name="Hug L.A."/>
            <person name="Sharon I."/>
            <person name="Castelle C.J."/>
            <person name="Probst A.J."/>
            <person name="Thomas B.C."/>
            <person name="Singh A."/>
            <person name="Wilkins M.J."/>
            <person name="Karaoz U."/>
            <person name="Brodie E.L."/>
            <person name="Williams K.H."/>
            <person name="Hubbard S.S."/>
            <person name="Banfield J.F."/>
        </authorList>
    </citation>
    <scope>NUCLEOTIDE SEQUENCE [LARGE SCALE GENOMIC DNA]</scope>
</reference>
<feature type="domain" description="PilZ" evidence="2">
    <location>
        <begin position="63"/>
        <end position="138"/>
    </location>
</feature>
<name>A0A1G1XRJ6_9BACT</name>
<dbReference type="AlphaFoldDB" id="A0A1G1XRJ6"/>
<comment type="caution">
    <text evidence="3">The sequence shown here is derived from an EMBL/GenBank/DDBJ whole genome shotgun (WGS) entry which is preliminary data.</text>
</comment>
<evidence type="ECO:0000313" key="4">
    <source>
        <dbReference type="Proteomes" id="UP000176260"/>
    </source>
</evidence>
<protein>
    <recommendedName>
        <fullName evidence="2">PilZ domain-containing protein</fullName>
    </recommendedName>
</protein>
<evidence type="ECO:0000256" key="1">
    <source>
        <dbReference type="SAM" id="MobiDB-lite"/>
    </source>
</evidence>
<proteinExistence type="predicted"/>
<evidence type="ECO:0000259" key="2">
    <source>
        <dbReference type="Pfam" id="PF07238"/>
    </source>
</evidence>
<dbReference type="GO" id="GO:0035438">
    <property type="term" value="F:cyclic-di-GMP binding"/>
    <property type="evidence" value="ECO:0007669"/>
    <property type="project" value="InterPro"/>
</dbReference>
<accession>A0A1G1XRJ6</accession>
<sequence>MKKNKESGGKQSSAPADRRQDLRKVVPDNKSFPVVIGQPSDSTYLFTREIQRKKPPDTMFARLLSAQEANCTIENISEQGLCICSSVNLEKGQQVGVYLRIPPGNAQGENGITLICAVIWHKPWAGMEGVGHQSGLNIIHNTDQQSYKKFVANLPPLETAHA</sequence>
<dbReference type="Proteomes" id="UP000176260">
    <property type="component" value="Unassembled WGS sequence"/>
</dbReference>
<dbReference type="Gene3D" id="2.40.10.220">
    <property type="entry name" value="predicted glycosyltransferase like domains"/>
    <property type="match status" value="1"/>
</dbReference>
<feature type="region of interest" description="Disordered" evidence="1">
    <location>
        <begin position="1"/>
        <end position="28"/>
    </location>
</feature>
<gene>
    <name evidence="3" type="ORF">A2Y67_01745</name>
</gene>
<organism evidence="3 4">
    <name type="scientific">Candidatus Buchananbacteria bacterium RBG_13_39_9</name>
    <dbReference type="NCBI Taxonomy" id="1797531"/>
    <lineage>
        <taxon>Bacteria</taxon>
        <taxon>Candidatus Buchananiibacteriota</taxon>
    </lineage>
</organism>
<dbReference type="InterPro" id="IPR009875">
    <property type="entry name" value="PilZ_domain"/>
</dbReference>
<feature type="compositionally biased region" description="Basic and acidic residues" evidence="1">
    <location>
        <begin position="16"/>
        <end position="27"/>
    </location>
</feature>
<dbReference type="Pfam" id="PF07238">
    <property type="entry name" value="PilZ"/>
    <property type="match status" value="1"/>
</dbReference>
<dbReference type="EMBL" id="MHIA01000016">
    <property type="protein sequence ID" value="OGY42220.1"/>
    <property type="molecule type" value="Genomic_DNA"/>
</dbReference>